<name>A0A1H0H9N2_9ACTN</name>
<dbReference type="Gene3D" id="3.40.50.2300">
    <property type="match status" value="1"/>
</dbReference>
<gene>
    <name evidence="3" type="ORF">SAMN05192576_3509</name>
</gene>
<evidence type="ECO:0000256" key="1">
    <source>
        <dbReference type="PROSITE-ProRule" id="PRU00169"/>
    </source>
</evidence>
<proteinExistence type="predicted"/>
<accession>A0A1H0H9N2</accession>
<dbReference type="InterPro" id="IPR011006">
    <property type="entry name" value="CheY-like_superfamily"/>
</dbReference>
<protein>
    <submittedName>
        <fullName evidence="3">Response regulator receiver domain-containing protein</fullName>
    </submittedName>
</protein>
<feature type="domain" description="Response regulatory" evidence="2">
    <location>
        <begin position="3"/>
        <end position="112"/>
    </location>
</feature>
<sequence>MARIVVADNDPDALDLALTDLGLEGHEVYGAPDAASAEVLVESVSPDVVVLDYRMPPGENGLDLAERLVATHAGLRVVIYSNYQATALRARAAALGIPFLAKGNLQALRSAVTRR</sequence>
<dbReference type="InterPro" id="IPR001789">
    <property type="entry name" value="Sig_transdc_resp-reg_receiver"/>
</dbReference>
<dbReference type="RefSeq" id="WP_170254294.1">
    <property type="nucleotide sequence ID" value="NZ_BKAE01000008.1"/>
</dbReference>
<keyword evidence="4" id="KW-1185">Reference proteome</keyword>
<dbReference type="SMART" id="SM00448">
    <property type="entry name" value="REC"/>
    <property type="match status" value="1"/>
</dbReference>
<dbReference type="Pfam" id="PF00072">
    <property type="entry name" value="Response_reg"/>
    <property type="match status" value="1"/>
</dbReference>
<feature type="modified residue" description="4-aspartylphosphate" evidence="1">
    <location>
        <position position="52"/>
    </location>
</feature>
<dbReference type="STRING" id="1005944.SAMN05192576_3509"/>
<keyword evidence="1" id="KW-0597">Phosphoprotein</keyword>
<evidence type="ECO:0000259" key="2">
    <source>
        <dbReference type="PROSITE" id="PS50110"/>
    </source>
</evidence>
<evidence type="ECO:0000313" key="4">
    <source>
        <dbReference type="Proteomes" id="UP000199004"/>
    </source>
</evidence>
<evidence type="ECO:0000313" key="3">
    <source>
        <dbReference type="EMBL" id="SDO15770.1"/>
    </source>
</evidence>
<dbReference type="EMBL" id="FNIC01000006">
    <property type="protein sequence ID" value="SDO15770.1"/>
    <property type="molecule type" value="Genomic_DNA"/>
</dbReference>
<dbReference type="Proteomes" id="UP000199004">
    <property type="component" value="Unassembled WGS sequence"/>
</dbReference>
<organism evidence="3 4">
    <name type="scientific">Nocardioides szechwanensis</name>
    <dbReference type="NCBI Taxonomy" id="1005944"/>
    <lineage>
        <taxon>Bacteria</taxon>
        <taxon>Bacillati</taxon>
        <taxon>Actinomycetota</taxon>
        <taxon>Actinomycetes</taxon>
        <taxon>Propionibacteriales</taxon>
        <taxon>Nocardioidaceae</taxon>
        <taxon>Nocardioides</taxon>
    </lineage>
</organism>
<dbReference type="SUPFAM" id="SSF52172">
    <property type="entry name" value="CheY-like"/>
    <property type="match status" value="1"/>
</dbReference>
<dbReference type="AlphaFoldDB" id="A0A1H0H9N2"/>
<dbReference type="GO" id="GO:0000160">
    <property type="term" value="P:phosphorelay signal transduction system"/>
    <property type="evidence" value="ECO:0007669"/>
    <property type="project" value="InterPro"/>
</dbReference>
<dbReference type="PROSITE" id="PS50110">
    <property type="entry name" value="RESPONSE_REGULATORY"/>
    <property type="match status" value="1"/>
</dbReference>
<reference evidence="3 4" key="1">
    <citation type="submission" date="2016-10" db="EMBL/GenBank/DDBJ databases">
        <authorList>
            <person name="de Groot N.N."/>
        </authorList>
    </citation>
    <scope>NUCLEOTIDE SEQUENCE [LARGE SCALE GENOMIC DNA]</scope>
    <source>
        <strain evidence="3 4">CGMCC 1.11147</strain>
    </source>
</reference>